<evidence type="ECO:0000256" key="1">
    <source>
        <dbReference type="ARBA" id="ARBA00000085"/>
    </source>
</evidence>
<dbReference type="PROSITE" id="PS50109">
    <property type="entry name" value="HIS_KIN"/>
    <property type="match status" value="1"/>
</dbReference>
<dbReference type="EC" id="2.7.13.3" evidence="2"/>
<dbReference type="PANTHER" id="PTHR43304:SF1">
    <property type="entry name" value="PAC DOMAIN-CONTAINING PROTEIN"/>
    <property type="match status" value="1"/>
</dbReference>
<comment type="catalytic activity">
    <reaction evidence="1">
        <text>ATP + protein L-histidine = ADP + protein N-phospho-L-histidine.</text>
        <dbReference type="EC" id="2.7.13.3"/>
    </reaction>
</comment>
<dbReference type="PROSITE" id="PS50112">
    <property type="entry name" value="PAS"/>
    <property type="match status" value="1"/>
</dbReference>
<evidence type="ECO:0000256" key="4">
    <source>
        <dbReference type="ARBA" id="ARBA00022679"/>
    </source>
</evidence>
<dbReference type="PROSITE" id="PS50113">
    <property type="entry name" value="PAC"/>
    <property type="match status" value="1"/>
</dbReference>
<dbReference type="Gene3D" id="1.10.287.130">
    <property type="match status" value="1"/>
</dbReference>
<dbReference type="SUPFAM" id="SSF55785">
    <property type="entry name" value="PYP-like sensor domain (PAS domain)"/>
    <property type="match status" value="2"/>
</dbReference>
<comment type="caution">
    <text evidence="9">The sequence shown here is derived from an EMBL/GenBank/DDBJ whole genome shotgun (WGS) entry which is preliminary data.</text>
</comment>
<reference evidence="9 10" key="1">
    <citation type="submission" date="2019-03" db="EMBL/GenBank/DDBJ databases">
        <title>Genomic Encyclopedia of Archaeal and Bacterial Type Strains, Phase II (KMG-II): from individual species to whole genera.</title>
        <authorList>
            <person name="Goeker M."/>
        </authorList>
    </citation>
    <scope>NUCLEOTIDE SEQUENCE [LARGE SCALE GENOMIC DNA]</scope>
    <source>
        <strain evidence="9 10">DSM 18435</strain>
    </source>
</reference>
<dbReference type="InterPro" id="IPR003661">
    <property type="entry name" value="HisK_dim/P_dom"/>
</dbReference>
<dbReference type="GO" id="GO:0000155">
    <property type="term" value="F:phosphorelay sensor kinase activity"/>
    <property type="evidence" value="ECO:0007669"/>
    <property type="project" value="InterPro"/>
</dbReference>
<dbReference type="SMART" id="SM00388">
    <property type="entry name" value="HisKA"/>
    <property type="match status" value="1"/>
</dbReference>
<keyword evidence="5" id="KW-0418">Kinase</keyword>
<keyword evidence="10" id="KW-1185">Reference proteome</keyword>
<dbReference type="SMART" id="SM00091">
    <property type="entry name" value="PAS"/>
    <property type="match status" value="1"/>
</dbReference>
<proteinExistence type="predicted"/>
<dbReference type="Gene3D" id="3.30.450.20">
    <property type="entry name" value="PAS domain"/>
    <property type="match status" value="2"/>
</dbReference>
<feature type="domain" description="PAS" evidence="7">
    <location>
        <begin position="106"/>
        <end position="177"/>
    </location>
</feature>
<dbReference type="InterPro" id="IPR005467">
    <property type="entry name" value="His_kinase_dom"/>
</dbReference>
<dbReference type="InterPro" id="IPR001610">
    <property type="entry name" value="PAC"/>
</dbReference>
<dbReference type="InterPro" id="IPR035965">
    <property type="entry name" value="PAS-like_dom_sf"/>
</dbReference>
<dbReference type="InterPro" id="IPR036097">
    <property type="entry name" value="HisK_dim/P_sf"/>
</dbReference>
<organism evidence="9 10">
    <name type="scientific">Zeaxanthinibacter enoshimensis</name>
    <dbReference type="NCBI Taxonomy" id="392009"/>
    <lineage>
        <taxon>Bacteria</taxon>
        <taxon>Pseudomonadati</taxon>
        <taxon>Bacteroidota</taxon>
        <taxon>Flavobacteriia</taxon>
        <taxon>Flavobacteriales</taxon>
        <taxon>Flavobacteriaceae</taxon>
        <taxon>Zeaxanthinibacter</taxon>
    </lineage>
</organism>
<dbReference type="SUPFAM" id="SSF55874">
    <property type="entry name" value="ATPase domain of HSP90 chaperone/DNA topoisomerase II/histidine kinase"/>
    <property type="match status" value="1"/>
</dbReference>
<dbReference type="PANTHER" id="PTHR43304">
    <property type="entry name" value="PHYTOCHROME-LIKE PROTEIN CPH1"/>
    <property type="match status" value="1"/>
</dbReference>
<dbReference type="Pfam" id="PF08447">
    <property type="entry name" value="PAS_3"/>
    <property type="match status" value="1"/>
</dbReference>
<dbReference type="Pfam" id="PF13426">
    <property type="entry name" value="PAS_9"/>
    <property type="match status" value="1"/>
</dbReference>
<accession>A0A4R6TMT6</accession>
<protein>
    <recommendedName>
        <fullName evidence="2">histidine kinase</fullName>
        <ecNumber evidence="2">2.7.13.3</ecNumber>
    </recommendedName>
</protein>
<dbReference type="CDD" id="cd00082">
    <property type="entry name" value="HisKA"/>
    <property type="match status" value="1"/>
</dbReference>
<dbReference type="InterPro" id="IPR000700">
    <property type="entry name" value="PAS-assoc_C"/>
</dbReference>
<dbReference type="InterPro" id="IPR003594">
    <property type="entry name" value="HATPase_dom"/>
</dbReference>
<dbReference type="Pfam" id="PF00512">
    <property type="entry name" value="HisKA"/>
    <property type="match status" value="1"/>
</dbReference>
<dbReference type="SUPFAM" id="SSF47384">
    <property type="entry name" value="Homodimeric domain of signal transducing histidine kinase"/>
    <property type="match status" value="1"/>
</dbReference>
<dbReference type="NCBIfam" id="TIGR00229">
    <property type="entry name" value="sensory_box"/>
    <property type="match status" value="2"/>
</dbReference>
<dbReference type="InterPro" id="IPR004358">
    <property type="entry name" value="Sig_transdc_His_kin-like_C"/>
</dbReference>
<evidence type="ECO:0000256" key="3">
    <source>
        <dbReference type="ARBA" id="ARBA00022553"/>
    </source>
</evidence>
<feature type="domain" description="PAC" evidence="8">
    <location>
        <begin position="180"/>
        <end position="232"/>
    </location>
</feature>
<dbReference type="Gene3D" id="3.30.565.10">
    <property type="entry name" value="Histidine kinase-like ATPase, C-terminal domain"/>
    <property type="match status" value="1"/>
</dbReference>
<feature type="domain" description="Histidine kinase" evidence="6">
    <location>
        <begin position="261"/>
        <end position="488"/>
    </location>
</feature>
<dbReference type="OrthoDB" id="9124519at2"/>
<dbReference type="EMBL" id="SNYI01000002">
    <property type="protein sequence ID" value="TDQ31188.1"/>
    <property type="molecule type" value="Genomic_DNA"/>
</dbReference>
<sequence length="489" mass="55927">MREDGSFKYLNEAALEKWGYTEEEARTLKVPDVDTVFDLEGFRELFKEAQKNSIPLFETTHINKQGETYPVEVTLTGITLGGKAYMHAIARDISERRKAENLLMASELRFRLLAEQSPVWVWMADTGLNVEYANGQMLNYIGLSDLSQFLGKVWQDVVHPDDLPVIVKTFQEASQSREPFEYEHRVKEAATGEYNWFHIRAVPRYEDDKLAGYIGTGVNIDDQKAFTRKLEDEVAERTKALAESNKVLGEMNKELEAFAYISSHDLQEPLRKIQTFSSQIMSLDFENLTDKSKDKFNRMQQAAERMQALIQDLLAYSRTSTEERNFERTDLAELAEQVTGTLQEELEAQDARIVIGELPTAPVIPFQFQQLLFNLISNSLKFRSPDRTPEIHIEGTVIKGKKLNHNKAEPESEYCCIMVRDNGIGFEQKYADRIFEVFQRLHPKDRYIGTGIGLSIVKKIVENHNGVISASSEEGQGTEFRICIPLSQN</sequence>
<dbReference type="InterPro" id="IPR000014">
    <property type="entry name" value="PAS"/>
</dbReference>
<evidence type="ECO:0000313" key="9">
    <source>
        <dbReference type="EMBL" id="TDQ31188.1"/>
    </source>
</evidence>
<name>A0A4R6TMT6_9FLAO</name>
<evidence type="ECO:0000259" key="8">
    <source>
        <dbReference type="PROSITE" id="PS50113"/>
    </source>
</evidence>
<keyword evidence="4" id="KW-0808">Transferase</keyword>
<dbReference type="CDD" id="cd00130">
    <property type="entry name" value="PAS"/>
    <property type="match status" value="2"/>
</dbReference>
<evidence type="ECO:0000259" key="7">
    <source>
        <dbReference type="PROSITE" id="PS50112"/>
    </source>
</evidence>
<dbReference type="AlphaFoldDB" id="A0A4R6TMT6"/>
<gene>
    <name evidence="9" type="ORF">CLV82_1892</name>
</gene>
<evidence type="ECO:0000313" key="10">
    <source>
        <dbReference type="Proteomes" id="UP000295468"/>
    </source>
</evidence>
<dbReference type="InterPro" id="IPR036890">
    <property type="entry name" value="HATPase_C_sf"/>
</dbReference>
<evidence type="ECO:0000256" key="2">
    <source>
        <dbReference type="ARBA" id="ARBA00012438"/>
    </source>
</evidence>
<dbReference type="InterPro" id="IPR013655">
    <property type="entry name" value="PAS_fold_3"/>
</dbReference>
<dbReference type="InterPro" id="IPR052162">
    <property type="entry name" value="Sensor_kinase/Photoreceptor"/>
</dbReference>
<dbReference type="Proteomes" id="UP000295468">
    <property type="component" value="Unassembled WGS sequence"/>
</dbReference>
<keyword evidence="3" id="KW-0597">Phosphoprotein</keyword>
<evidence type="ECO:0000256" key="5">
    <source>
        <dbReference type="ARBA" id="ARBA00022777"/>
    </source>
</evidence>
<dbReference type="Pfam" id="PF02518">
    <property type="entry name" value="HATPase_c"/>
    <property type="match status" value="1"/>
</dbReference>
<evidence type="ECO:0000259" key="6">
    <source>
        <dbReference type="PROSITE" id="PS50109"/>
    </source>
</evidence>
<dbReference type="SMART" id="SM00387">
    <property type="entry name" value="HATPase_c"/>
    <property type="match status" value="1"/>
</dbReference>
<dbReference type="SMART" id="SM00086">
    <property type="entry name" value="PAC"/>
    <property type="match status" value="3"/>
</dbReference>
<dbReference type="PRINTS" id="PR00344">
    <property type="entry name" value="BCTRLSENSOR"/>
</dbReference>